<keyword evidence="3" id="KW-1185">Reference proteome</keyword>
<protein>
    <submittedName>
        <fullName evidence="2">Phospholipid-transporting ATPase 2</fullName>
    </submittedName>
</protein>
<reference evidence="2" key="1">
    <citation type="journal article" date="2023" name="GigaByte">
        <title>Genome assembly of the bearded iris, Iris pallida Lam.</title>
        <authorList>
            <person name="Bruccoleri R.E."/>
            <person name="Oakeley E.J."/>
            <person name="Faust A.M.E."/>
            <person name="Altorfer M."/>
            <person name="Dessus-Babus S."/>
            <person name="Burckhardt D."/>
            <person name="Oertli M."/>
            <person name="Naumann U."/>
            <person name="Petersen F."/>
            <person name="Wong J."/>
        </authorList>
    </citation>
    <scope>NUCLEOTIDE SEQUENCE</scope>
    <source>
        <strain evidence="2">GSM-AAB239-AS_SAM_17_03QT</strain>
    </source>
</reference>
<dbReference type="EMBL" id="JANAVB010032819">
    <property type="protein sequence ID" value="KAJ6809925.1"/>
    <property type="molecule type" value="Genomic_DNA"/>
</dbReference>
<reference evidence="2" key="2">
    <citation type="submission" date="2023-04" db="EMBL/GenBank/DDBJ databases">
        <authorList>
            <person name="Bruccoleri R.E."/>
            <person name="Oakeley E.J."/>
            <person name="Faust A.-M."/>
            <person name="Dessus-Babus S."/>
            <person name="Altorfer M."/>
            <person name="Burckhardt D."/>
            <person name="Oertli M."/>
            <person name="Naumann U."/>
            <person name="Petersen F."/>
            <person name="Wong J."/>
        </authorList>
    </citation>
    <scope>NUCLEOTIDE SEQUENCE</scope>
    <source>
        <strain evidence="2">GSM-AAB239-AS_SAM_17_03QT</strain>
        <tissue evidence="2">Leaf</tissue>
    </source>
</reference>
<accession>A0AAX6F1R5</accession>
<organism evidence="2 3">
    <name type="scientific">Iris pallida</name>
    <name type="common">Sweet iris</name>
    <dbReference type="NCBI Taxonomy" id="29817"/>
    <lineage>
        <taxon>Eukaryota</taxon>
        <taxon>Viridiplantae</taxon>
        <taxon>Streptophyta</taxon>
        <taxon>Embryophyta</taxon>
        <taxon>Tracheophyta</taxon>
        <taxon>Spermatophyta</taxon>
        <taxon>Magnoliopsida</taxon>
        <taxon>Liliopsida</taxon>
        <taxon>Asparagales</taxon>
        <taxon>Iridaceae</taxon>
        <taxon>Iridoideae</taxon>
        <taxon>Irideae</taxon>
        <taxon>Iris</taxon>
    </lineage>
</organism>
<gene>
    <name evidence="2" type="ORF">M6B38_159425</name>
    <name evidence="1" type="ORF">M6B38_180830</name>
</gene>
<dbReference type="Gene3D" id="3.40.50.1000">
    <property type="entry name" value="HAD superfamily/HAD-like"/>
    <property type="match status" value="1"/>
</dbReference>
<dbReference type="AlphaFoldDB" id="A0AAX6F1R5"/>
<evidence type="ECO:0000313" key="3">
    <source>
        <dbReference type="Proteomes" id="UP001140949"/>
    </source>
</evidence>
<comment type="caution">
    <text evidence="2">The sequence shown here is derived from an EMBL/GenBank/DDBJ whole genome shotgun (WGS) entry which is preliminary data.</text>
</comment>
<dbReference type="EMBL" id="JANAVB010035418">
    <property type="protein sequence ID" value="KAJ6805507.1"/>
    <property type="molecule type" value="Genomic_DNA"/>
</dbReference>
<dbReference type="Proteomes" id="UP001140949">
    <property type="component" value="Unassembled WGS sequence"/>
</dbReference>
<evidence type="ECO:0000313" key="2">
    <source>
        <dbReference type="EMBL" id="KAJ6809925.1"/>
    </source>
</evidence>
<evidence type="ECO:0000313" key="1">
    <source>
        <dbReference type="EMBL" id="KAJ6805507.1"/>
    </source>
</evidence>
<proteinExistence type="predicted"/>
<sequence>MGQMLGILELEMNYTILLIDASNLAFEEVIVLFGIVLIRSESSYVAEHEDLAFVVDGVALEIVLKRYKEAFTELAILSRTAICCRVTPSQKAAPKKAADGAFDMHMRLST</sequence>
<dbReference type="InterPro" id="IPR023214">
    <property type="entry name" value="HAD_sf"/>
</dbReference>
<name>A0AAX6F1R5_IRIPA</name>